<feature type="transmembrane region" description="Helical" evidence="6">
    <location>
        <begin position="110"/>
        <end position="131"/>
    </location>
</feature>
<feature type="transmembrane region" description="Helical" evidence="6">
    <location>
        <begin position="86"/>
        <end position="104"/>
    </location>
</feature>
<dbReference type="Proteomes" id="UP000031368">
    <property type="component" value="Plasmid pRgalR602a"/>
</dbReference>
<sequence length="332" mass="34646">MDLSMTTTDAKIETPSRTLTARRILSWVLGLPPAYYVLAILIAVAPAVSATLINPNYWFVILKQSAPLGIAVLAQSLVMRVRSIDLSVSGVFAFSIYLASSGLLNSYPPFVTVLMPIVIGLAVGLINGALVAYVRASAVIATLSVSAILIGIVQFMSSGRAPGSTPSWLRVLTSGNIYGLSYSVIVWIGISVLVALAFRFLILGRYFRAVGDNPRAAEITGIPLARTIFVSHTLAGTLTGIAALVQVSALAVGTIKPGFDTFMNALAATILGGVTFGVDRGGVAGPFVAVVAFSFLFAMLTVFGIQEPGKLIVQGGIIALAAIIYGARVGRV</sequence>
<evidence type="ECO:0000256" key="3">
    <source>
        <dbReference type="ARBA" id="ARBA00022692"/>
    </source>
</evidence>
<reference evidence="7 8" key="1">
    <citation type="submission" date="2013-11" db="EMBL/GenBank/DDBJ databases">
        <title>Complete genome sequence of Rhizobium gallicum bv. gallicum R602.</title>
        <authorList>
            <person name="Bustos P."/>
            <person name="Santamaria R.I."/>
            <person name="Lozano L."/>
            <person name="Acosta J.L."/>
            <person name="Ormeno-Orrillo E."/>
            <person name="Rogel M.A."/>
            <person name="Romero D."/>
            <person name="Cevallos M.A."/>
            <person name="Martinez-Romero E."/>
            <person name="Gonzalez V."/>
        </authorList>
    </citation>
    <scope>NUCLEOTIDE SEQUENCE [LARGE SCALE GENOMIC DNA]</scope>
    <source>
        <strain evidence="7 8">R602</strain>
        <plasmid evidence="7 8">pRgalR602a</plasmid>
    </source>
</reference>
<proteinExistence type="predicted"/>
<dbReference type="Pfam" id="PF02653">
    <property type="entry name" value="BPD_transp_2"/>
    <property type="match status" value="1"/>
</dbReference>
<feature type="transmembrane region" description="Helical" evidence="6">
    <location>
        <begin position="234"/>
        <end position="255"/>
    </location>
</feature>
<dbReference type="AlphaFoldDB" id="A0A0B4X9T1"/>
<geneLocation type="plasmid" evidence="7 8">
    <name>pRgalR602a</name>
</geneLocation>
<keyword evidence="3 6" id="KW-0812">Transmembrane</keyword>
<comment type="subcellular location">
    <subcellularLocation>
        <location evidence="1">Cell membrane</location>
        <topology evidence="1">Multi-pass membrane protein</topology>
    </subcellularLocation>
</comment>
<dbReference type="PANTHER" id="PTHR32196">
    <property type="entry name" value="ABC TRANSPORTER PERMEASE PROTEIN YPHD-RELATED-RELATED"/>
    <property type="match status" value="1"/>
</dbReference>
<evidence type="ECO:0000256" key="5">
    <source>
        <dbReference type="ARBA" id="ARBA00023136"/>
    </source>
</evidence>
<name>A0A0B4X9T1_9HYPH</name>
<keyword evidence="5 6" id="KW-0472">Membrane</keyword>
<dbReference type="GO" id="GO:0005886">
    <property type="term" value="C:plasma membrane"/>
    <property type="evidence" value="ECO:0007669"/>
    <property type="project" value="UniProtKB-SubCell"/>
</dbReference>
<dbReference type="HOGENOM" id="CLU_028880_4_1_5"/>
<evidence type="ECO:0000256" key="1">
    <source>
        <dbReference type="ARBA" id="ARBA00004651"/>
    </source>
</evidence>
<organism evidence="7 8">
    <name type="scientific">Rhizobium gallicum bv. gallicum R602sp</name>
    <dbReference type="NCBI Taxonomy" id="1041138"/>
    <lineage>
        <taxon>Bacteria</taxon>
        <taxon>Pseudomonadati</taxon>
        <taxon>Pseudomonadota</taxon>
        <taxon>Alphaproteobacteria</taxon>
        <taxon>Hyphomicrobiales</taxon>
        <taxon>Rhizobiaceae</taxon>
        <taxon>Rhizobium/Agrobacterium group</taxon>
        <taxon>Rhizobium</taxon>
    </lineage>
</organism>
<keyword evidence="7" id="KW-0614">Plasmid</keyword>
<dbReference type="CDD" id="cd06579">
    <property type="entry name" value="TM_PBP1_transp_AraH_like"/>
    <property type="match status" value="1"/>
</dbReference>
<evidence type="ECO:0000313" key="8">
    <source>
        <dbReference type="Proteomes" id="UP000031368"/>
    </source>
</evidence>
<gene>
    <name evidence="7" type="ORF">RGR602_PA00120</name>
</gene>
<feature type="transmembrane region" description="Helical" evidence="6">
    <location>
        <begin position="177"/>
        <end position="198"/>
    </location>
</feature>
<feature type="transmembrane region" description="Helical" evidence="6">
    <location>
        <begin position="138"/>
        <end position="157"/>
    </location>
</feature>
<dbReference type="InterPro" id="IPR001851">
    <property type="entry name" value="ABC_transp_permease"/>
</dbReference>
<feature type="transmembrane region" description="Helical" evidence="6">
    <location>
        <begin position="57"/>
        <end position="74"/>
    </location>
</feature>
<feature type="transmembrane region" description="Helical" evidence="6">
    <location>
        <begin position="311"/>
        <end position="330"/>
    </location>
</feature>
<feature type="transmembrane region" description="Helical" evidence="6">
    <location>
        <begin position="285"/>
        <end position="305"/>
    </location>
</feature>
<evidence type="ECO:0000256" key="2">
    <source>
        <dbReference type="ARBA" id="ARBA00022475"/>
    </source>
</evidence>
<keyword evidence="8" id="KW-1185">Reference proteome</keyword>
<keyword evidence="4 6" id="KW-1133">Transmembrane helix</keyword>
<feature type="transmembrane region" description="Helical" evidence="6">
    <location>
        <begin position="24"/>
        <end position="45"/>
    </location>
</feature>
<evidence type="ECO:0000313" key="7">
    <source>
        <dbReference type="EMBL" id="AJD43465.1"/>
    </source>
</evidence>
<evidence type="ECO:0000256" key="4">
    <source>
        <dbReference type="ARBA" id="ARBA00022989"/>
    </source>
</evidence>
<dbReference type="RefSeq" id="WP_040114011.1">
    <property type="nucleotide sequence ID" value="NZ_CP006878.1"/>
</dbReference>
<evidence type="ECO:0000256" key="6">
    <source>
        <dbReference type="SAM" id="Phobius"/>
    </source>
</evidence>
<protein>
    <submittedName>
        <fullName evidence="7">Sugar ABC transporter permease protein</fullName>
    </submittedName>
</protein>
<dbReference type="KEGG" id="rga:RGR602_PA00120"/>
<keyword evidence="2" id="KW-1003">Cell membrane</keyword>
<dbReference type="EMBL" id="CP006878">
    <property type="protein sequence ID" value="AJD43465.1"/>
    <property type="molecule type" value="Genomic_DNA"/>
</dbReference>
<accession>A0A0B4X9T1</accession>
<feature type="transmembrane region" description="Helical" evidence="6">
    <location>
        <begin position="261"/>
        <end position="278"/>
    </location>
</feature>
<dbReference type="GO" id="GO:0022857">
    <property type="term" value="F:transmembrane transporter activity"/>
    <property type="evidence" value="ECO:0007669"/>
    <property type="project" value="InterPro"/>
</dbReference>